<accession>A0ABP4JL52</accession>
<keyword evidence="1" id="KW-0175">Coiled coil</keyword>
<organism evidence="2 3">
    <name type="scientific">Agrococcus citreus</name>
    <dbReference type="NCBI Taxonomy" id="84643"/>
    <lineage>
        <taxon>Bacteria</taxon>
        <taxon>Bacillati</taxon>
        <taxon>Actinomycetota</taxon>
        <taxon>Actinomycetes</taxon>
        <taxon>Micrococcales</taxon>
        <taxon>Microbacteriaceae</taxon>
        <taxon>Agrococcus</taxon>
    </lineage>
</organism>
<sequence>MNDVLVKFADLTTLNDALKKIVEEFDSAEKRADVLESAIGDPYGRNDLREAVEDFEDRWDDKRDELRDGIKKVQEHVEGVIQGFTDWDVETAASMEPAQG</sequence>
<dbReference type="RefSeq" id="WP_343918836.1">
    <property type="nucleotide sequence ID" value="NZ_BAAAKK010000004.1"/>
</dbReference>
<gene>
    <name evidence="2" type="ORF">GCM10009640_14050</name>
</gene>
<name>A0ABP4JL52_9MICO</name>
<comment type="caution">
    <text evidence="2">The sequence shown here is derived from an EMBL/GenBank/DDBJ whole genome shotgun (WGS) entry which is preliminary data.</text>
</comment>
<evidence type="ECO:0000313" key="2">
    <source>
        <dbReference type="EMBL" id="GAA1422022.1"/>
    </source>
</evidence>
<evidence type="ECO:0000313" key="3">
    <source>
        <dbReference type="Proteomes" id="UP001501266"/>
    </source>
</evidence>
<protein>
    <recommendedName>
        <fullName evidence="4">Flagellar protein FlgN</fullName>
    </recommendedName>
</protein>
<reference evidence="3" key="1">
    <citation type="journal article" date="2019" name="Int. J. Syst. Evol. Microbiol.">
        <title>The Global Catalogue of Microorganisms (GCM) 10K type strain sequencing project: providing services to taxonomists for standard genome sequencing and annotation.</title>
        <authorList>
            <consortium name="The Broad Institute Genomics Platform"/>
            <consortium name="The Broad Institute Genome Sequencing Center for Infectious Disease"/>
            <person name="Wu L."/>
            <person name="Ma J."/>
        </authorList>
    </citation>
    <scope>NUCLEOTIDE SEQUENCE [LARGE SCALE GENOMIC DNA]</scope>
    <source>
        <strain evidence="3">JCM 12398</strain>
    </source>
</reference>
<keyword evidence="3" id="KW-1185">Reference proteome</keyword>
<evidence type="ECO:0000256" key="1">
    <source>
        <dbReference type="SAM" id="Coils"/>
    </source>
</evidence>
<dbReference type="Proteomes" id="UP001501266">
    <property type="component" value="Unassembled WGS sequence"/>
</dbReference>
<evidence type="ECO:0008006" key="4">
    <source>
        <dbReference type="Google" id="ProtNLM"/>
    </source>
</evidence>
<proteinExistence type="predicted"/>
<feature type="coiled-coil region" evidence="1">
    <location>
        <begin position="11"/>
        <end position="65"/>
    </location>
</feature>
<dbReference type="EMBL" id="BAAAKK010000004">
    <property type="protein sequence ID" value="GAA1422022.1"/>
    <property type="molecule type" value="Genomic_DNA"/>
</dbReference>